<feature type="compositionally biased region" description="Basic and acidic residues" evidence="3">
    <location>
        <begin position="302"/>
        <end position="316"/>
    </location>
</feature>
<dbReference type="AlphaFoldDB" id="A0AA91E9X4"/>
<evidence type="ECO:0008006" key="6">
    <source>
        <dbReference type="Google" id="ProtNLM"/>
    </source>
</evidence>
<dbReference type="InterPro" id="IPR038713">
    <property type="entry name" value="Terminase_Gp1_N_sf"/>
</dbReference>
<evidence type="ECO:0000313" key="5">
    <source>
        <dbReference type="Proteomes" id="UP000078431"/>
    </source>
</evidence>
<dbReference type="InterPro" id="IPR005335">
    <property type="entry name" value="Terminase_ssu"/>
</dbReference>
<dbReference type="Gene3D" id="1.10.10.1400">
    <property type="entry name" value="Terminase, small subunit, N-terminal DNA-binding domain, HTH motif"/>
    <property type="match status" value="1"/>
</dbReference>
<comment type="caution">
    <text evidence="4">The sequence shown here is derived from an EMBL/GenBank/DDBJ whole genome shotgun (WGS) entry which is preliminary data.</text>
</comment>
<reference evidence="4 5" key="1">
    <citation type="submission" date="2016-04" db="EMBL/GenBank/DDBJ databases">
        <title>ATOL: Assembling a taxonomically balanced genome-scale reconstruction of the evolutionary history of the Enterobacteriaceae.</title>
        <authorList>
            <person name="Plunkett G.III."/>
            <person name="Neeno-Eckwall E.C."/>
            <person name="Glasner J.D."/>
            <person name="Perna N.T."/>
        </authorList>
    </citation>
    <scope>NUCLEOTIDE SEQUENCE [LARGE SCALE GENOMIC DNA]</scope>
    <source>
        <strain evidence="4 5">ATCC 12841</strain>
    </source>
</reference>
<dbReference type="InterPro" id="IPR052404">
    <property type="entry name" value="SPP1-like_terminase"/>
</dbReference>
<name>A0AA91E9X4_9GAMM</name>
<evidence type="ECO:0000256" key="2">
    <source>
        <dbReference type="ARBA" id="ARBA00023219"/>
    </source>
</evidence>
<dbReference type="Pfam" id="PF03592">
    <property type="entry name" value="Terminase_2"/>
    <property type="match status" value="1"/>
</dbReference>
<feature type="compositionally biased region" description="Polar residues" evidence="3">
    <location>
        <begin position="47"/>
        <end position="63"/>
    </location>
</feature>
<accession>A0AA91E9X4</accession>
<evidence type="ECO:0000313" key="4">
    <source>
        <dbReference type="EMBL" id="OAT56550.1"/>
    </source>
</evidence>
<keyword evidence="2" id="KW-0231">Viral genome packaging</keyword>
<sequence length="337" mass="37743">MAKQDWAARQKEYLAAFISTGVSPKEWCEAKEINYTSARRYIKKPTKTSAKTAQNKTAQSAQTRMRKAQASKSAAILINDEDLNDQQKQFVIEYLKDKHATQAALRAGYSPKSASTLGYQLLQKPHVRAAIDKQLRAAAELSLVSAADVIAQMWQLATLDANEISELRRGCCRHCWGIGHAYEWTADEYRLACEKAERAEKDAPDCAGGLDYLKTREPNPDCPECGGEGISRVHIHDTRELSPLARLAYAGVKQTKNGIEVLTISKEKMLENIARALGALESPEDKAIKRARLERENLETQKIRNELSRPDDRSGFEEDYQLQTVSPDEPIPDEPIL</sequence>
<evidence type="ECO:0000256" key="3">
    <source>
        <dbReference type="SAM" id="MobiDB-lite"/>
    </source>
</evidence>
<gene>
    <name evidence="4" type="ORF">M993_04776</name>
</gene>
<organism evidence="4 5">
    <name type="scientific">Obesumbacterium proteus ATCC 12841</name>
    <dbReference type="NCBI Taxonomy" id="1354268"/>
    <lineage>
        <taxon>Bacteria</taxon>
        <taxon>Pseudomonadati</taxon>
        <taxon>Pseudomonadota</taxon>
        <taxon>Gammaproteobacteria</taxon>
        <taxon>Enterobacterales</taxon>
        <taxon>Hafniaceae</taxon>
        <taxon>Obesumbacterium</taxon>
    </lineage>
</organism>
<feature type="region of interest" description="Disordered" evidence="3">
    <location>
        <begin position="45"/>
        <end position="65"/>
    </location>
</feature>
<protein>
    <recommendedName>
        <fullName evidence="6">Terminase small subunit</fullName>
    </recommendedName>
</protein>
<keyword evidence="1" id="KW-1188">Viral release from host cell</keyword>
<dbReference type="RefSeq" id="WP_061554325.1">
    <property type="nucleotide sequence ID" value="NZ_LXEX01000077.1"/>
</dbReference>
<proteinExistence type="predicted"/>
<dbReference type="PANTHER" id="PTHR41328:SF2">
    <property type="entry name" value="TERMINASE SMALL SUBUNIT"/>
    <property type="match status" value="1"/>
</dbReference>
<dbReference type="PANTHER" id="PTHR41328">
    <property type="entry name" value="TERMINASE SMALL SUBUNIT-RELATED"/>
    <property type="match status" value="1"/>
</dbReference>
<feature type="region of interest" description="Disordered" evidence="3">
    <location>
        <begin position="302"/>
        <end position="337"/>
    </location>
</feature>
<keyword evidence="5" id="KW-1185">Reference proteome</keyword>
<dbReference type="Proteomes" id="UP000078431">
    <property type="component" value="Unassembled WGS sequence"/>
</dbReference>
<dbReference type="GO" id="GO:0051276">
    <property type="term" value="P:chromosome organization"/>
    <property type="evidence" value="ECO:0007669"/>
    <property type="project" value="InterPro"/>
</dbReference>
<dbReference type="EMBL" id="LXEX01000077">
    <property type="protein sequence ID" value="OAT56550.1"/>
    <property type="molecule type" value="Genomic_DNA"/>
</dbReference>
<evidence type="ECO:0000256" key="1">
    <source>
        <dbReference type="ARBA" id="ARBA00022612"/>
    </source>
</evidence>